<evidence type="ECO:0000256" key="1">
    <source>
        <dbReference type="ARBA" id="ARBA00010552"/>
    </source>
</evidence>
<gene>
    <name evidence="2" type="ORF">EEI45_07050</name>
</gene>
<evidence type="ECO:0000313" key="3">
    <source>
        <dbReference type="Proteomes" id="UP000278804"/>
    </source>
</evidence>
<sequence>MVRKQIRPESGPKSVGPYSMGLLIDQTLYVSGQLPIDAEANVVAEDIVKQTIQTIENMEHILEASGLSLSDVVKTTVYLTDFEDFDKMNQMYAIYFSYPYPARSCVEVSRLPKNAKISIDCVAIARDDLEFEEDEDEGCEGCCCD</sequence>
<dbReference type="FunFam" id="3.30.1330.40:FF:000001">
    <property type="entry name" value="L-PSP family endoribonuclease"/>
    <property type="match status" value="1"/>
</dbReference>
<dbReference type="GO" id="GO:0005829">
    <property type="term" value="C:cytosol"/>
    <property type="evidence" value="ECO:0007669"/>
    <property type="project" value="TreeGrafter"/>
</dbReference>
<organism evidence="2 3">
    <name type="scientific">Erysipelothrix piscisicarius</name>
    <dbReference type="NCBI Taxonomy" id="2485784"/>
    <lineage>
        <taxon>Bacteria</taxon>
        <taxon>Bacillati</taxon>
        <taxon>Bacillota</taxon>
        <taxon>Erysipelotrichia</taxon>
        <taxon>Erysipelotrichales</taxon>
        <taxon>Erysipelotrichaceae</taxon>
        <taxon>Erysipelothrix</taxon>
    </lineage>
</organism>
<name>A0A3S8RNE9_9FIRM</name>
<dbReference type="SUPFAM" id="SSF55298">
    <property type="entry name" value="YjgF-like"/>
    <property type="match status" value="1"/>
</dbReference>
<dbReference type="Pfam" id="PF01042">
    <property type="entry name" value="Ribonuc_L-PSP"/>
    <property type="match status" value="1"/>
</dbReference>
<dbReference type="EMBL" id="CP034234">
    <property type="protein sequence ID" value="AZK44515.1"/>
    <property type="molecule type" value="Genomic_DNA"/>
</dbReference>
<dbReference type="GO" id="GO:0019239">
    <property type="term" value="F:deaminase activity"/>
    <property type="evidence" value="ECO:0007669"/>
    <property type="project" value="TreeGrafter"/>
</dbReference>
<dbReference type="Gene3D" id="3.30.1330.40">
    <property type="entry name" value="RutC-like"/>
    <property type="match status" value="1"/>
</dbReference>
<accession>A0A3S8RNE9</accession>
<dbReference type="InterPro" id="IPR035959">
    <property type="entry name" value="RutC-like_sf"/>
</dbReference>
<dbReference type="InterPro" id="IPR006175">
    <property type="entry name" value="YjgF/YER057c/UK114"/>
</dbReference>
<dbReference type="AlphaFoldDB" id="A0A3S8RNE9"/>
<dbReference type="KEGG" id="eri:EEI45_07050"/>
<keyword evidence="3" id="KW-1185">Reference proteome</keyword>
<comment type="similarity">
    <text evidence="1">Belongs to the RutC family.</text>
</comment>
<dbReference type="CDD" id="cd00448">
    <property type="entry name" value="YjgF_YER057c_UK114_family"/>
    <property type="match status" value="1"/>
</dbReference>
<dbReference type="NCBIfam" id="TIGR00004">
    <property type="entry name" value="Rid family detoxifying hydrolase"/>
    <property type="match status" value="1"/>
</dbReference>
<dbReference type="RefSeq" id="WP_125164683.1">
    <property type="nucleotide sequence ID" value="NZ_CP034234.1"/>
</dbReference>
<dbReference type="PANTHER" id="PTHR11803:SF39">
    <property type="entry name" value="2-IMINOBUTANOATE_2-IMINOPROPANOATE DEAMINASE"/>
    <property type="match status" value="1"/>
</dbReference>
<dbReference type="PANTHER" id="PTHR11803">
    <property type="entry name" value="2-IMINOBUTANOATE/2-IMINOPROPANOATE DEAMINASE RIDA"/>
    <property type="match status" value="1"/>
</dbReference>
<dbReference type="Proteomes" id="UP000278804">
    <property type="component" value="Chromosome"/>
</dbReference>
<reference evidence="2 3" key="1">
    <citation type="journal article" date="2020" name="Int. J. Syst. Evol. Microbiol.">
        <title>Description of Erysipelothrix piscisicarius sp. nov., an emergent fish pathogen, and assessment of virulence using a tiger barb (Puntigrus tetrazona) infection model.</title>
        <authorList>
            <person name="Pomaranski E.K."/>
            <person name="Griffin M.J."/>
            <person name="Camus A.C."/>
            <person name="Armwood A.R."/>
            <person name="Shelley J."/>
            <person name="Waldbieser G.C."/>
            <person name="LaFrentz B.R."/>
            <person name="Garcia J.C."/>
            <person name="Yanong R."/>
            <person name="Soto E."/>
        </authorList>
    </citation>
    <scope>NUCLEOTIDE SEQUENCE [LARGE SCALE GENOMIC DNA]</scope>
    <source>
        <strain evidence="2 3">15TAL0474</strain>
    </source>
</reference>
<proteinExistence type="inferred from homology"/>
<evidence type="ECO:0000313" key="2">
    <source>
        <dbReference type="EMBL" id="AZK44515.1"/>
    </source>
</evidence>
<dbReference type="InterPro" id="IPR006056">
    <property type="entry name" value="RidA"/>
</dbReference>
<protein>
    <submittedName>
        <fullName evidence="2">Reactive intermediate/imine deaminase</fullName>
    </submittedName>
</protein>